<protein>
    <submittedName>
        <fullName evidence="1">Uncharacterized protein</fullName>
    </submittedName>
</protein>
<keyword evidence="1" id="KW-0614">Plasmid</keyword>
<sequence length="167" mass="18496">MGHPIRKVNGYGETAPAVPSTRLTEAPLHFKGESLWGTPFHGEIPHFNIIIWPLHSASAPMQDGFDSLLDAFAIQHTTPDVIQTPIRLQISPYVAINHMPDTGTPLDRRQNSNLLRRRIGRALRPPIRCSGYQLTSFIDPDLEGAGIPIATKDHCTDEVLAHYPPPN</sequence>
<dbReference type="AlphaFoldDB" id="A0A6H1Q925"/>
<evidence type="ECO:0000313" key="1">
    <source>
        <dbReference type="EMBL" id="QIZ23463.1"/>
    </source>
</evidence>
<reference evidence="1" key="1">
    <citation type="submission" date="2020-01" db="EMBL/GenBank/DDBJ databases">
        <authorList>
            <person name="Zhou D."/>
        </authorList>
    </citation>
    <scope>NUCLEOTIDE SEQUENCE</scope>
    <source>
        <strain evidence="1">PA15W</strain>
        <plasmid evidence="1">pPA15W-NR</plasmid>
    </source>
</reference>
<organism evidence="1">
    <name type="scientific">Pseudomonas aeruginosa</name>
    <dbReference type="NCBI Taxonomy" id="287"/>
    <lineage>
        <taxon>Bacteria</taxon>
        <taxon>Pseudomonadati</taxon>
        <taxon>Pseudomonadota</taxon>
        <taxon>Gammaproteobacteria</taxon>
        <taxon>Pseudomonadales</taxon>
        <taxon>Pseudomonadaceae</taxon>
        <taxon>Pseudomonas</taxon>
    </lineage>
</organism>
<geneLocation type="plasmid" evidence="1">
    <name>pPA15W-NR</name>
</geneLocation>
<dbReference type="EMBL" id="MN961672">
    <property type="protein sequence ID" value="QIZ23463.1"/>
    <property type="molecule type" value="Genomic_DNA"/>
</dbReference>
<name>A0A6H1Q925_PSEAI</name>
<proteinExistence type="predicted"/>
<accession>A0A6H1Q925</accession>